<reference evidence="2" key="1">
    <citation type="submission" date="2020-12" db="EMBL/GenBank/DDBJ databases">
        <title>Oil enriched cultivation method for isolating marine PHA-producing bacteria.</title>
        <authorList>
            <person name="Zheng W."/>
            <person name="Yu S."/>
            <person name="Huang Y."/>
        </authorList>
    </citation>
    <scope>NUCLEOTIDE SEQUENCE</scope>
    <source>
        <strain evidence="2">SY-2-12</strain>
    </source>
</reference>
<dbReference type="AlphaFoldDB" id="A0A939EAC4"/>
<accession>A0A939EAC4</accession>
<keyword evidence="1" id="KW-0472">Membrane</keyword>
<evidence type="ECO:0000313" key="3">
    <source>
        <dbReference type="Proteomes" id="UP000664096"/>
    </source>
</evidence>
<dbReference type="EMBL" id="JAEKJZ010000001">
    <property type="protein sequence ID" value="MBN9669751.1"/>
    <property type="molecule type" value="Genomic_DNA"/>
</dbReference>
<keyword evidence="1" id="KW-0812">Transmembrane</keyword>
<feature type="transmembrane region" description="Helical" evidence="1">
    <location>
        <begin position="36"/>
        <end position="55"/>
    </location>
</feature>
<protein>
    <submittedName>
        <fullName evidence="2">Uncharacterized protein</fullName>
    </submittedName>
</protein>
<keyword evidence="1" id="KW-1133">Transmembrane helix</keyword>
<gene>
    <name evidence="2" type="ORF">JF539_05330</name>
</gene>
<comment type="caution">
    <text evidence="2">The sequence shown here is derived from an EMBL/GenBank/DDBJ whole genome shotgun (WGS) entry which is preliminary data.</text>
</comment>
<feature type="transmembrane region" description="Helical" evidence="1">
    <location>
        <begin position="100"/>
        <end position="121"/>
    </location>
</feature>
<evidence type="ECO:0000313" key="2">
    <source>
        <dbReference type="EMBL" id="MBN9669751.1"/>
    </source>
</evidence>
<proteinExistence type="predicted"/>
<sequence length="202" mass="21343">MIVMNIRQKAFLIDLLEGVPSIAFLIFLRNEAGLELAGWIGSLAALLAFAALYLLNCKSHPVLLGVNLHLLFATPVIIGIDYAGATQLASFLASHAHKGVLLTVCIVGVLETMFMAGGFVGAPDLPKKTITKYSRMMLVVGLTGVCWAFGTEASAFIAVLVSLTAMIGLRNFLLARWQDNNSGAAALFIGLPISGHGSETAV</sequence>
<evidence type="ECO:0000256" key="1">
    <source>
        <dbReference type="SAM" id="Phobius"/>
    </source>
</evidence>
<dbReference type="Proteomes" id="UP000664096">
    <property type="component" value="Unassembled WGS sequence"/>
</dbReference>
<feature type="transmembrane region" description="Helical" evidence="1">
    <location>
        <begin position="133"/>
        <end position="150"/>
    </location>
</feature>
<feature type="transmembrane region" description="Helical" evidence="1">
    <location>
        <begin position="12"/>
        <end position="30"/>
    </location>
</feature>
<dbReference type="RefSeq" id="WP_207139289.1">
    <property type="nucleotide sequence ID" value="NZ_JAEKJZ010000001.1"/>
</dbReference>
<name>A0A939EAC4_9HYPH</name>
<organism evidence="2 3">
    <name type="scientific">Roseibium aggregatum</name>
    <dbReference type="NCBI Taxonomy" id="187304"/>
    <lineage>
        <taxon>Bacteria</taxon>
        <taxon>Pseudomonadati</taxon>
        <taxon>Pseudomonadota</taxon>
        <taxon>Alphaproteobacteria</taxon>
        <taxon>Hyphomicrobiales</taxon>
        <taxon>Stappiaceae</taxon>
        <taxon>Roseibium</taxon>
    </lineage>
</organism>
<feature type="transmembrane region" description="Helical" evidence="1">
    <location>
        <begin position="62"/>
        <end position="80"/>
    </location>
</feature>
<feature type="transmembrane region" description="Helical" evidence="1">
    <location>
        <begin position="156"/>
        <end position="173"/>
    </location>
</feature>